<feature type="compositionally biased region" description="Polar residues" evidence="5">
    <location>
        <begin position="562"/>
        <end position="575"/>
    </location>
</feature>
<dbReference type="GO" id="GO:0006013">
    <property type="term" value="P:mannose metabolic process"/>
    <property type="evidence" value="ECO:0007669"/>
    <property type="project" value="InterPro"/>
</dbReference>
<dbReference type="InterPro" id="IPR000602">
    <property type="entry name" value="Glyco_hydro_38_N"/>
</dbReference>
<dbReference type="EMBL" id="QBMN01000148">
    <property type="protein sequence ID" value="PZO36203.1"/>
    <property type="molecule type" value="Genomic_DNA"/>
</dbReference>
<dbReference type="InterPro" id="IPR011330">
    <property type="entry name" value="Glyco_hydro/deAcase_b/a-brl"/>
</dbReference>
<dbReference type="Gene3D" id="1.20.1270.50">
    <property type="entry name" value="Glycoside hydrolase family 38, central domain"/>
    <property type="match status" value="1"/>
</dbReference>
<comment type="caution">
    <text evidence="7">The sequence shown here is derived from an EMBL/GenBank/DDBJ whole genome shotgun (WGS) entry which is preliminary data.</text>
</comment>
<accession>A0A2W4VTK6</accession>
<dbReference type="InterPro" id="IPR037094">
    <property type="entry name" value="Glyco_hydro_38_cen_sf"/>
</dbReference>
<dbReference type="Pfam" id="PF01074">
    <property type="entry name" value="Glyco_hydro_38N"/>
    <property type="match status" value="1"/>
</dbReference>
<dbReference type="SUPFAM" id="SSF74650">
    <property type="entry name" value="Galactose mutarotase-like"/>
    <property type="match status" value="1"/>
</dbReference>
<dbReference type="SMART" id="SM00872">
    <property type="entry name" value="Alpha-mann_mid"/>
    <property type="match status" value="1"/>
</dbReference>
<dbReference type="CDD" id="cd10789">
    <property type="entry name" value="GH38N_AMII_ER_cytosolic"/>
    <property type="match status" value="1"/>
</dbReference>
<keyword evidence="2" id="KW-0479">Metal-binding</keyword>
<feature type="region of interest" description="Disordered" evidence="5">
    <location>
        <begin position="491"/>
        <end position="636"/>
    </location>
</feature>
<reference evidence="8" key="1">
    <citation type="submission" date="2018-04" db="EMBL/GenBank/DDBJ databases">
        <authorList>
            <person name="Cornet L."/>
        </authorList>
    </citation>
    <scope>NUCLEOTIDE SEQUENCE [LARGE SCALE GENOMIC DNA]</scope>
</reference>
<evidence type="ECO:0000256" key="5">
    <source>
        <dbReference type="SAM" id="MobiDB-lite"/>
    </source>
</evidence>
<feature type="compositionally biased region" description="Polar residues" evidence="5">
    <location>
        <begin position="586"/>
        <end position="598"/>
    </location>
</feature>
<evidence type="ECO:0000256" key="1">
    <source>
        <dbReference type="ARBA" id="ARBA00009792"/>
    </source>
</evidence>
<dbReference type="Proteomes" id="UP000249081">
    <property type="component" value="Unassembled WGS sequence"/>
</dbReference>
<feature type="compositionally biased region" description="Polar residues" evidence="5">
    <location>
        <begin position="516"/>
        <end position="529"/>
    </location>
</feature>
<dbReference type="InterPro" id="IPR027291">
    <property type="entry name" value="Glyco_hydro_38_N_sf"/>
</dbReference>
<dbReference type="GO" id="GO:0046872">
    <property type="term" value="F:metal ion binding"/>
    <property type="evidence" value="ECO:0007669"/>
    <property type="project" value="UniProtKB-KW"/>
</dbReference>
<organism evidence="7 8">
    <name type="scientific">Shackletoniella antarctica</name>
    <dbReference type="NCBI Taxonomy" id="268115"/>
    <lineage>
        <taxon>Bacteria</taxon>
        <taxon>Bacillati</taxon>
        <taxon>Cyanobacteriota</taxon>
        <taxon>Cyanophyceae</taxon>
        <taxon>Oculatellales</taxon>
        <taxon>Oculatellaceae</taxon>
        <taxon>Shackletoniella</taxon>
    </lineage>
</organism>
<dbReference type="InterPro" id="IPR015341">
    <property type="entry name" value="Glyco_hydro_38_cen"/>
</dbReference>
<name>A0A2W4VTK6_9CYAN</name>
<dbReference type="PANTHER" id="PTHR46017:SF1">
    <property type="entry name" value="ALPHA-MANNOSIDASE 2C1"/>
    <property type="match status" value="1"/>
</dbReference>
<dbReference type="InterPro" id="IPR028995">
    <property type="entry name" value="Glyco_hydro_57/38_cen_sf"/>
</dbReference>
<feature type="compositionally biased region" description="Polar residues" evidence="5">
    <location>
        <begin position="496"/>
        <end position="506"/>
    </location>
</feature>
<dbReference type="InterPro" id="IPR041147">
    <property type="entry name" value="GH38_C"/>
</dbReference>
<dbReference type="AlphaFoldDB" id="A0A2W4VTK6"/>
<keyword evidence="4" id="KW-0326">Glycosidase</keyword>
<dbReference type="SUPFAM" id="SSF88688">
    <property type="entry name" value="Families 57/38 glycoside transferase middle domain"/>
    <property type="match status" value="1"/>
</dbReference>
<evidence type="ECO:0000313" key="8">
    <source>
        <dbReference type="Proteomes" id="UP000249081"/>
    </source>
</evidence>
<feature type="compositionally biased region" description="Polar residues" evidence="5">
    <location>
        <begin position="540"/>
        <end position="552"/>
    </location>
</feature>
<keyword evidence="3" id="KW-0378">Hydrolase</keyword>
<dbReference type="Gene3D" id="2.60.40.2220">
    <property type="match status" value="1"/>
</dbReference>
<dbReference type="Gene3D" id="3.20.110.10">
    <property type="entry name" value="Glycoside hydrolase 38, N terminal domain"/>
    <property type="match status" value="1"/>
</dbReference>
<evidence type="ECO:0000259" key="6">
    <source>
        <dbReference type="SMART" id="SM00872"/>
    </source>
</evidence>
<feature type="domain" description="Glycoside hydrolase family 38 central" evidence="6">
    <location>
        <begin position="649"/>
        <end position="727"/>
    </location>
</feature>
<reference evidence="7 8" key="2">
    <citation type="submission" date="2018-06" db="EMBL/GenBank/DDBJ databases">
        <title>Metagenomic assembly of (sub)arctic Cyanobacteria and their associated microbiome from non-axenic cultures.</title>
        <authorList>
            <person name="Baurain D."/>
        </authorList>
    </citation>
    <scope>NUCLEOTIDE SEQUENCE [LARGE SCALE GENOMIC DNA]</scope>
    <source>
        <strain evidence="7">ULC041bin1</strain>
    </source>
</reference>
<comment type="similarity">
    <text evidence="1">Belongs to the glycosyl hydrolase 38 family.</text>
</comment>
<evidence type="ECO:0000313" key="7">
    <source>
        <dbReference type="EMBL" id="PZO36203.1"/>
    </source>
</evidence>
<dbReference type="Pfam" id="PF07748">
    <property type="entry name" value="Glyco_hydro_38C"/>
    <property type="match status" value="1"/>
</dbReference>
<dbReference type="PANTHER" id="PTHR46017">
    <property type="entry name" value="ALPHA-MANNOSIDASE 2C1"/>
    <property type="match status" value="1"/>
</dbReference>
<dbReference type="InterPro" id="IPR011013">
    <property type="entry name" value="Gal_mutarotase_sf_dom"/>
</dbReference>
<dbReference type="Gene3D" id="2.70.98.30">
    <property type="entry name" value="Golgi alpha-mannosidase II, domain 4"/>
    <property type="match status" value="1"/>
</dbReference>
<protein>
    <recommendedName>
        <fullName evidence="6">Glycoside hydrolase family 38 central domain-containing protein</fullName>
    </recommendedName>
</protein>
<dbReference type="Pfam" id="PF17677">
    <property type="entry name" value="Glyco_hydro38C2"/>
    <property type="match status" value="1"/>
</dbReference>
<dbReference type="InterPro" id="IPR011682">
    <property type="entry name" value="Glyco_hydro_38_C"/>
</dbReference>
<dbReference type="GO" id="GO:0030246">
    <property type="term" value="F:carbohydrate binding"/>
    <property type="evidence" value="ECO:0007669"/>
    <property type="project" value="InterPro"/>
</dbReference>
<evidence type="ECO:0000256" key="2">
    <source>
        <dbReference type="ARBA" id="ARBA00022723"/>
    </source>
</evidence>
<dbReference type="SUPFAM" id="SSF88713">
    <property type="entry name" value="Glycoside hydrolase/deacetylase"/>
    <property type="match status" value="1"/>
</dbReference>
<feature type="non-terminal residue" evidence="7">
    <location>
        <position position="1"/>
    </location>
</feature>
<dbReference type="Pfam" id="PF09261">
    <property type="entry name" value="Alpha-mann_mid"/>
    <property type="match status" value="1"/>
</dbReference>
<evidence type="ECO:0000256" key="3">
    <source>
        <dbReference type="ARBA" id="ARBA00022801"/>
    </source>
</evidence>
<dbReference type="GO" id="GO:0009313">
    <property type="term" value="P:oligosaccharide catabolic process"/>
    <property type="evidence" value="ECO:0007669"/>
    <property type="project" value="TreeGrafter"/>
</dbReference>
<gene>
    <name evidence="7" type="ORF">DCF17_17605</name>
</gene>
<proteinExistence type="inferred from homology"/>
<dbReference type="GO" id="GO:0004559">
    <property type="term" value="F:alpha-mannosidase activity"/>
    <property type="evidence" value="ECO:0007669"/>
    <property type="project" value="InterPro"/>
</dbReference>
<evidence type="ECO:0000256" key="4">
    <source>
        <dbReference type="ARBA" id="ARBA00023295"/>
    </source>
</evidence>
<feature type="compositionally biased region" description="Polar residues" evidence="5">
    <location>
        <begin position="608"/>
        <end position="624"/>
    </location>
</feature>
<dbReference type="FunFam" id="1.20.1270.50:FF:000004">
    <property type="entry name" value="alpha-mannosidase 2C1 isoform X1"/>
    <property type="match status" value="1"/>
</dbReference>
<sequence length="1189" mass="129040">APAPPPQILAILDRLRSLSQLDVRGTWHRCPSVAGESETFSGDAGAAWPLAPLNDRGHVFWPQGKVPLGLHQRFTWPTDFNGYPLAGLRARLALRWWANRADIFVNGEHRQTGDIFDCWTRIVLTDSIVPGESVDVALELLSPGHDQGALVQAELVFETVEGAWSEFEADLGPEPGFVADELAVLATYLAQFDPAQLDSLAQALEGIAWDAVANRAQFHQSLQNLRDGLKDFSPWLKQRTLHCLGHAHLDLAWLWPVADTWQAAENTFRSVLALQKDFPELTFTHSSPALFAWLEEHQPDLFATIQQAVKAGRWAIDAGLWVEPDLNLPGGEAIARQILYGQTYCLEKFGAVSAIAWLPDTFGFSWQLPQLLTQGGIRYFATQKLRWNDTNPFPHKLFTWQGPDGSAITGVTLPPIGSDIDPVAMATYACQWEANTGFVDALWLPGVGDHGGGPTRDMLQKAQRWADSPFFPTLTWGHAVPFLDALTRDSRAEAPSTGQTHGSAPTSVHPIAHSSIAPSIGQTHGSAPTSVHPIAHSPIAPSTGQTHGSAPTSVHPIAHSSIAPSIGQTHGSAPTSVHPIAHSPIAPSTGQTHGSAPTSVHPIAHSSIAPSIGQTHGSAPTSVHPTAHSPIHPSTPHPLRLWRDELYLELHRGCYTTHGDQKQYNRRCEDLLFQAELFASVAAIYDLQPYPAAELETAWKQVLFNQFHDILPGSSIPEVFEDANQEWRAALERGDRILQSSLCALAQRCPLPAPPHSEAVPVVLFNPLNWARSEVVAIALSPAMASTPWQAQNAEGQALLTQPVTQSTGAESLLVYVPAIPSVGYRLIWLVPSAVAQPSSPTAGWVLENEHLCATVDPATGAIASLIDKATDTETFQGSGNQLQVFKDAGQYWDAWNIAPDYQDHPQDHFQLQSLAWVESGPVRQTLRIVHAFNQSTITQDYCLDVNSPLLAVHTQVDWHETQVVLKVAFPLTVSAAEATYEIPFGAIARATTPITPQDSAKWEVPALRWADLSDGERGASILTDYKHGFDATANQLRLTLLKAPVWPDPGCDRGLQTFSYAIYPHAQGWQQAKTVQAARSFNLPIQACIVPNSASLTGGKFAASFLDLGDTTFVLSAFKQAEGDQNQYILRGYESAGADSTITLSGALPVAAIGPVNLLEQPQEKNAWNALTAWQVVSLAIAPSQAKL</sequence>